<feature type="region of interest" description="Disordered" evidence="1">
    <location>
        <begin position="167"/>
        <end position="190"/>
    </location>
</feature>
<evidence type="ECO:0000313" key="3">
    <source>
        <dbReference type="WBParaSite" id="ACRNAN_scaffold4770.g22072.t1"/>
    </source>
</evidence>
<proteinExistence type="predicted"/>
<protein>
    <submittedName>
        <fullName evidence="3">Uncharacterized protein</fullName>
    </submittedName>
</protein>
<dbReference type="Proteomes" id="UP000887540">
    <property type="component" value="Unplaced"/>
</dbReference>
<keyword evidence="2" id="KW-1185">Reference proteome</keyword>
<accession>A0A914DZE9</accession>
<evidence type="ECO:0000256" key="1">
    <source>
        <dbReference type="SAM" id="MobiDB-lite"/>
    </source>
</evidence>
<sequence>MVAKNGKCICNDGHKQAPDGKCIEPMKSCPWGERIQCYKGTGQSDSSDCIPICECIEGFQIHGKCDPNNILISPHVYKGMYLQDAENRCIVRGQNSSFELKSVNKQYNEKPRCECTNGFELQMMGHSVSCGCFAPKIKLRGKCECPNGRHFKNGSCTQEQTILNRITPNNRHQTQRPSPTRENNYRSIYG</sequence>
<name>A0A914DZE9_9BILA</name>
<evidence type="ECO:0000313" key="2">
    <source>
        <dbReference type="Proteomes" id="UP000887540"/>
    </source>
</evidence>
<organism evidence="2 3">
    <name type="scientific">Acrobeloides nanus</name>
    <dbReference type="NCBI Taxonomy" id="290746"/>
    <lineage>
        <taxon>Eukaryota</taxon>
        <taxon>Metazoa</taxon>
        <taxon>Ecdysozoa</taxon>
        <taxon>Nematoda</taxon>
        <taxon>Chromadorea</taxon>
        <taxon>Rhabditida</taxon>
        <taxon>Tylenchina</taxon>
        <taxon>Cephalobomorpha</taxon>
        <taxon>Cephaloboidea</taxon>
        <taxon>Cephalobidae</taxon>
        <taxon>Acrobeloides</taxon>
    </lineage>
</organism>
<dbReference type="AlphaFoldDB" id="A0A914DZE9"/>
<dbReference type="WBParaSite" id="ACRNAN_scaffold4770.g22072.t1">
    <property type="protein sequence ID" value="ACRNAN_scaffold4770.g22072.t1"/>
    <property type="gene ID" value="ACRNAN_scaffold4770.g22072"/>
</dbReference>
<reference evidence="3" key="1">
    <citation type="submission" date="2022-11" db="UniProtKB">
        <authorList>
            <consortium name="WormBaseParasite"/>
        </authorList>
    </citation>
    <scope>IDENTIFICATION</scope>
</reference>